<gene>
    <name evidence="2" type="ORF">SAMN05444171_4065</name>
</gene>
<reference evidence="2 3" key="1">
    <citation type="submission" date="2016-10" db="EMBL/GenBank/DDBJ databases">
        <authorList>
            <person name="de Groot N.N."/>
        </authorList>
    </citation>
    <scope>NUCLEOTIDE SEQUENCE [LARGE SCALE GENOMIC DNA]</scope>
    <source>
        <strain evidence="2 3">GAS522</strain>
    </source>
</reference>
<dbReference type="AlphaFoldDB" id="A0A1H5AKB7"/>
<evidence type="ECO:0000313" key="3">
    <source>
        <dbReference type="Proteomes" id="UP000183208"/>
    </source>
</evidence>
<protein>
    <submittedName>
        <fullName evidence="2">Uncharacterized protein</fullName>
    </submittedName>
</protein>
<sequence length="191" mass="21334">MAINKFFNTTRINAFIVEKKLPPTCAIDMELALLDALDEDDEVKNVAALEDWLQQRPHLVAPENRRSPVNIALERAAFGQGNATARSTLFREYGEYQYAERMADWGASPRTLRPGREPGTSTEEVVEKAEKIVRSDNENANNPFNPKKKYSSDQARQNEIGKFITFFGTKSAAAAAKKFGTDLAGRPLRPS</sequence>
<evidence type="ECO:0000256" key="1">
    <source>
        <dbReference type="SAM" id="MobiDB-lite"/>
    </source>
</evidence>
<organism evidence="2 3">
    <name type="scientific">Bradyrhizobium lablabi</name>
    <dbReference type="NCBI Taxonomy" id="722472"/>
    <lineage>
        <taxon>Bacteria</taxon>
        <taxon>Pseudomonadati</taxon>
        <taxon>Pseudomonadota</taxon>
        <taxon>Alphaproteobacteria</taxon>
        <taxon>Hyphomicrobiales</taxon>
        <taxon>Nitrobacteraceae</taxon>
        <taxon>Bradyrhizobium</taxon>
    </lineage>
</organism>
<dbReference type="RefSeq" id="WP_074822574.1">
    <property type="nucleotide sequence ID" value="NZ_FNTI01000001.1"/>
</dbReference>
<dbReference type="Proteomes" id="UP000183208">
    <property type="component" value="Unassembled WGS sequence"/>
</dbReference>
<accession>A0A1H5AKB7</accession>
<evidence type="ECO:0000313" key="2">
    <source>
        <dbReference type="EMBL" id="SED42251.1"/>
    </source>
</evidence>
<feature type="region of interest" description="Disordered" evidence="1">
    <location>
        <begin position="134"/>
        <end position="155"/>
    </location>
</feature>
<name>A0A1H5AKB7_9BRAD</name>
<dbReference type="EMBL" id="FNTI01000001">
    <property type="protein sequence ID" value="SED42251.1"/>
    <property type="molecule type" value="Genomic_DNA"/>
</dbReference>
<proteinExistence type="predicted"/>